<dbReference type="STRING" id="264198.Reut_A3445"/>
<dbReference type="KEGG" id="reu:Reut_A3445"/>
<accession>Q46VN1</accession>
<sequence>MTMSRLRRRTFAVSGVSMAMLLSACGGGDGGSSATTSSPNTQCASNSSCPVSGPIRNGAPPGPLCPATLDYGTTFTGGSGAGELVKLRFDTSAHTFQLDILESPVPRQPGSVSPTRAGVRFTGTITNMTSLPTVEQNRCAVVLQNATASDGSSQALVDPAHPPVIFLGNGVAGGGVPGATISYPGVLGIGAIPATTFPIYPVLAFAETETDFSKVAGSYNVLGYHQVPSGGSLTASSHFTPATARTTETLNADGSCTATGANCVTTGNHWKLRAGDDGTFESSNDDGSRRYPAFYSQAITATNASRAKGLMVVGKLNGALIPLVIRAGYAQISALPPNINVDDESGLALLAPATPLAVGQINGGYIGSGSDLSYTFSLVNGNRVDLLDPSTLTQTGGYQLDFTQGTAGMVNTTDNSGTSGTLIANGRVFAHLAGTGTPSFRVSVLASP</sequence>
<evidence type="ECO:0000256" key="2">
    <source>
        <dbReference type="SAM" id="SignalP"/>
    </source>
</evidence>
<evidence type="ECO:0000256" key="1">
    <source>
        <dbReference type="SAM" id="MobiDB-lite"/>
    </source>
</evidence>
<dbReference type="EMBL" id="CP000090">
    <property type="protein sequence ID" value="AAZ62803.1"/>
    <property type="molecule type" value="Genomic_DNA"/>
</dbReference>
<dbReference type="Pfam" id="PF11170">
    <property type="entry name" value="DUF2957"/>
    <property type="match status" value="1"/>
</dbReference>
<organism evidence="3">
    <name type="scientific">Cupriavidus pinatubonensis (strain JMP 134 / LMG 1197)</name>
    <name type="common">Cupriavidus necator (strain JMP 134)</name>
    <dbReference type="NCBI Taxonomy" id="264198"/>
    <lineage>
        <taxon>Bacteria</taxon>
        <taxon>Pseudomonadati</taxon>
        <taxon>Pseudomonadota</taxon>
        <taxon>Betaproteobacteria</taxon>
        <taxon>Burkholderiales</taxon>
        <taxon>Burkholderiaceae</taxon>
        <taxon>Cupriavidus</taxon>
    </lineage>
</organism>
<dbReference type="OrthoDB" id="8951775at2"/>
<evidence type="ECO:0000313" key="3">
    <source>
        <dbReference type="EMBL" id="AAZ62803.1"/>
    </source>
</evidence>
<proteinExistence type="predicted"/>
<dbReference type="InterPro" id="IPR021340">
    <property type="entry name" value="DUF2957"/>
</dbReference>
<protein>
    <submittedName>
        <fullName evidence="3">Putative lipoprotein</fullName>
    </submittedName>
</protein>
<dbReference type="HOGENOM" id="CLU_590099_0_0_4"/>
<feature type="chain" id="PRO_5004232730" evidence="2">
    <location>
        <begin position="20"/>
        <end position="448"/>
    </location>
</feature>
<dbReference type="AlphaFoldDB" id="Q46VN1"/>
<keyword evidence="2" id="KW-0732">Signal</keyword>
<feature type="region of interest" description="Disordered" evidence="1">
    <location>
        <begin position="28"/>
        <end position="49"/>
    </location>
</feature>
<name>Q46VN1_CUPPJ</name>
<reference evidence="3" key="1">
    <citation type="submission" date="2005-08" db="EMBL/GenBank/DDBJ databases">
        <title>Complete sequence of Chromosome1 of Ralstonia eutropha JMP134.</title>
        <authorList>
            <person name="Copeland A."/>
            <person name="Lucas S."/>
            <person name="Lapidus A."/>
            <person name="Barry K."/>
            <person name="Detter J.C."/>
            <person name="Glavina T."/>
            <person name="Hammon N."/>
            <person name="Israni S."/>
            <person name="Pitluck S."/>
            <person name="Goltsman E."/>
            <person name="Martinez M."/>
            <person name="Schmutz J."/>
            <person name="Larimer F."/>
            <person name="Land M."/>
            <person name="Lykidis A."/>
            <person name="Richardson P."/>
        </authorList>
    </citation>
    <scope>NUCLEOTIDE SEQUENCE</scope>
    <source>
        <strain evidence="3">JMP134</strain>
    </source>
</reference>
<feature type="compositionally biased region" description="Polar residues" evidence="1">
    <location>
        <begin position="39"/>
        <end position="49"/>
    </location>
</feature>
<dbReference type="eggNOG" id="ENOG502ZB7P">
    <property type="taxonomic scope" value="Bacteria"/>
</dbReference>
<gene>
    <name evidence="3" type="ordered locus">Reut_A3445</name>
</gene>
<dbReference type="PROSITE" id="PS51257">
    <property type="entry name" value="PROKAR_LIPOPROTEIN"/>
    <property type="match status" value="1"/>
</dbReference>
<feature type="signal peptide" evidence="2">
    <location>
        <begin position="1"/>
        <end position="19"/>
    </location>
</feature>
<keyword evidence="3" id="KW-0449">Lipoprotein</keyword>